<dbReference type="PROSITE" id="PS50943">
    <property type="entry name" value="HTH_CROC1"/>
    <property type="match status" value="1"/>
</dbReference>
<dbReference type="SUPFAM" id="SSF47413">
    <property type="entry name" value="lambda repressor-like DNA-binding domains"/>
    <property type="match status" value="1"/>
</dbReference>
<organism evidence="11">
    <name type="scientific">mine drainage metagenome</name>
    <dbReference type="NCBI Taxonomy" id="410659"/>
    <lineage>
        <taxon>unclassified sequences</taxon>
        <taxon>metagenomes</taxon>
        <taxon>ecological metagenomes</taxon>
    </lineage>
</organism>
<dbReference type="GO" id="GO:0005524">
    <property type="term" value="F:ATP binding"/>
    <property type="evidence" value="ECO:0007669"/>
    <property type="project" value="UniProtKB-KW"/>
</dbReference>
<evidence type="ECO:0000256" key="3">
    <source>
        <dbReference type="ARBA" id="ARBA00022679"/>
    </source>
</evidence>
<evidence type="ECO:0000256" key="6">
    <source>
        <dbReference type="ARBA" id="ARBA00022741"/>
    </source>
</evidence>
<feature type="domain" description="HTH cro/C1-type" evidence="10">
    <location>
        <begin position="45"/>
        <end position="100"/>
    </location>
</feature>
<reference evidence="11" key="1">
    <citation type="submission" date="2013-08" db="EMBL/GenBank/DDBJ databases">
        <authorList>
            <person name="Mendez C."/>
            <person name="Richter M."/>
            <person name="Ferrer M."/>
            <person name="Sanchez J."/>
        </authorList>
    </citation>
    <scope>NUCLEOTIDE SEQUENCE</scope>
</reference>
<evidence type="ECO:0000256" key="1">
    <source>
        <dbReference type="ARBA" id="ARBA00001946"/>
    </source>
</evidence>
<evidence type="ECO:0000256" key="8">
    <source>
        <dbReference type="ARBA" id="ARBA00022842"/>
    </source>
</evidence>
<dbReference type="SMART" id="SM00530">
    <property type="entry name" value="HTH_XRE"/>
    <property type="match status" value="1"/>
</dbReference>
<dbReference type="InterPro" id="IPR002934">
    <property type="entry name" value="Polymerase_NTP_transf_dom"/>
</dbReference>
<keyword evidence="4" id="KW-0548">Nucleotidyltransferase</keyword>
<accession>T1A3L6</accession>
<keyword evidence="3" id="KW-0808">Transferase</keyword>
<dbReference type="PANTHER" id="PTHR33571:SF12">
    <property type="entry name" value="BSL3053 PROTEIN"/>
    <property type="match status" value="1"/>
</dbReference>
<dbReference type="PANTHER" id="PTHR33571">
    <property type="entry name" value="SSL8005 PROTEIN"/>
    <property type="match status" value="1"/>
</dbReference>
<protein>
    <submittedName>
        <fullName evidence="11">Transcriptional regulator, XRE family protein</fullName>
    </submittedName>
</protein>
<keyword evidence="7" id="KW-0067">ATP-binding</keyword>
<evidence type="ECO:0000313" key="11">
    <source>
        <dbReference type="EMBL" id="EQD51532.1"/>
    </source>
</evidence>
<comment type="similarity">
    <text evidence="9">Belongs to the MntA antitoxin family.</text>
</comment>
<evidence type="ECO:0000256" key="2">
    <source>
        <dbReference type="ARBA" id="ARBA00022649"/>
    </source>
</evidence>
<dbReference type="SUPFAM" id="SSF81301">
    <property type="entry name" value="Nucleotidyltransferase"/>
    <property type="match status" value="1"/>
</dbReference>
<dbReference type="Pfam" id="PF01381">
    <property type="entry name" value="HTH_3"/>
    <property type="match status" value="1"/>
</dbReference>
<dbReference type="GO" id="GO:0003677">
    <property type="term" value="F:DNA binding"/>
    <property type="evidence" value="ECO:0007669"/>
    <property type="project" value="InterPro"/>
</dbReference>
<sequence length="206" mass="21642">MGGLLYAVAATYPGHSTAGGTALRLSTIRYIEIVDLNHRSSGAVLREARLRAGLSQSELAHRAGVAQSVISMYESGRRQPALSTLAALVDPTGLDLVLELRPAPGLDRLTGPHGQRVLAARSQLKTVAARYGALGIAVFGSVARGEERPDSDVDLLVELPPRMGLFGLGRLRSDLEAAVGLPVDLVLAGDLKPSLRGRVTADLVPL</sequence>
<dbReference type="GO" id="GO:0016779">
    <property type="term" value="F:nucleotidyltransferase activity"/>
    <property type="evidence" value="ECO:0007669"/>
    <property type="project" value="UniProtKB-KW"/>
</dbReference>
<dbReference type="AlphaFoldDB" id="T1A3L6"/>
<dbReference type="CDD" id="cd00093">
    <property type="entry name" value="HTH_XRE"/>
    <property type="match status" value="1"/>
</dbReference>
<dbReference type="InterPro" id="IPR010982">
    <property type="entry name" value="Lambda_DNA-bd_dom_sf"/>
</dbReference>
<dbReference type="Gene3D" id="3.30.460.10">
    <property type="entry name" value="Beta Polymerase, domain 2"/>
    <property type="match status" value="1"/>
</dbReference>
<comment type="caution">
    <text evidence="11">The sequence shown here is derived from an EMBL/GenBank/DDBJ whole genome shotgun (WGS) entry which is preliminary data.</text>
</comment>
<dbReference type="Pfam" id="PF01909">
    <property type="entry name" value="NTP_transf_2"/>
    <property type="match status" value="1"/>
</dbReference>
<dbReference type="Gene3D" id="1.10.260.40">
    <property type="entry name" value="lambda repressor-like DNA-binding domains"/>
    <property type="match status" value="1"/>
</dbReference>
<keyword evidence="5" id="KW-0479">Metal-binding</keyword>
<keyword evidence="8" id="KW-0460">Magnesium</keyword>
<keyword evidence="6" id="KW-0547">Nucleotide-binding</keyword>
<dbReference type="EMBL" id="AUZX01009506">
    <property type="protein sequence ID" value="EQD51532.1"/>
    <property type="molecule type" value="Genomic_DNA"/>
</dbReference>
<evidence type="ECO:0000256" key="5">
    <source>
        <dbReference type="ARBA" id="ARBA00022723"/>
    </source>
</evidence>
<dbReference type="InterPro" id="IPR043519">
    <property type="entry name" value="NT_sf"/>
</dbReference>
<evidence type="ECO:0000256" key="4">
    <source>
        <dbReference type="ARBA" id="ARBA00022695"/>
    </source>
</evidence>
<dbReference type="CDD" id="cd05403">
    <property type="entry name" value="NT_KNTase_like"/>
    <property type="match status" value="1"/>
</dbReference>
<dbReference type="InterPro" id="IPR001387">
    <property type="entry name" value="Cro/C1-type_HTH"/>
</dbReference>
<name>T1A3L6_9ZZZZ</name>
<dbReference type="GO" id="GO:0046872">
    <property type="term" value="F:metal ion binding"/>
    <property type="evidence" value="ECO:0007669"/>
    <property type="project" value="UniProtKB-KW"/>
</dbReference>
<comment type="cofactor">
    <cofactor evidence="1">
        <name>Mg(2+)</name>
        <dbReference type="ChEBI" id="CHEBI:18420"/>
    </cofactor>
</comment>
<keyword evidence="2" id="KW-1277">Toxin-antitoxin system</keyword>
<evidence type="ECO:0000259" key="10">
    <source>
        <dbReference type="PROSITE" id="PS50943"/>
    </source>
</evidence>
<reference evidence="11" key="2">
    <citation type="journal article" date="2014" name="ISME J.">
        <title>Microbial stratification in low pH oxic and suboxic macroscopic growths along an acid mine drainage.</title>
        <authorList>
            <person name="Mendez-Garcia C."/>
            <person name="Mesa V."/>
            <person name="Sprenger R.R."/>
            <person name="Richter M."/>
            <person name="Diez M.S."/>
            <person name="Solano J."/>
            <person name="Bargiela R."/>
            <person name="Golyshina O.V."/>
            <person name="Manteca A."/>
            <person name="Ramos J.L."/>
            <person name="Gallego J.R."/>
            <person name="Llorente I."/>
            <person name="Martins Dos Santos V.A."/>
            <person name="Jensen O.N."/>
            <person name="Pelaez A.I."/>
            <person name="Sanchez J."/>
            <person name="Ferrer M."/>
        </authorList>
    </citation>
    <scope>NUCLEOTIDE SEQUENCE</scope>
</reference>
<dbReference type="InterPro" id="IPR052038">
    <property type="entry name" value="Type-VII_TA_antitoxin"/>
</dbReference>
<evidence type="ECO:0000256" key="7">
    <source>
        <dbReference type="ARBA" id="ARBA00022840"/>
    </source>
</evidence>
<evidence type="ECO:0000256" key="9">
    <source>
        <dbReference type="ARBA" id="ARBA00038276"/>
    </source>
</evidence>
<gene>
    <name evidence="11" type="ORF">B1A_13023</name>
</gene>
<proteinExistence type="inferred from homology"/>